<dbReference type="InterPro" id="IPR006260">
    <property type="entry name" value="TonB/TolA_C"/>
</dbReference>
<reference evidence="13 14" key="1">
    <citation type="submission" date="2017-09" db="EMBL/GenBank/DDBJ databases">
        <title>The Catabolism of 3,6-Dichlorosalicylic acid is Initiated by the Cytochrome P450 Monooxygenase DsmABC in Rhizorhabdus dicambivorans Ndbn-20.</title>
        <authorList>
            <person name="Na L."/>
        </authorList>
    </citation>
    <scope>NUCLEOTIDE SEQUENCE [LARGE SCALE GENOMIC DNA]</scope>
    <source>
        <strain evidence="13 14">Ndbn-20m</strain>
    </source>
</reference>
<dbReference type="GO" id="GO:0031992">
    <property type="term" value="F:energy transducer activity"/>
    <property type="evidence" value="ECO:0007669"/>
    <property type="project" value="InterPro"/>
</dbReference>
<dbReference type="EMBL" id="NWUF01000027">
    <property type="protein sequence ID" value="PCE40479.1"/>
    <property type="molecule type" value="Genomic_DNA"/>
</dbReference>
<dbReference type="NCBIfam" id="TIGR01352">
    <property type="entry name" value="tonB_Cterm"/>
    <property type="match status" value="1"/>
</dbReference>
<evidence type="ECO:0000256" key="10">
    <source>
        <dbReference type="RuleBase" id="RU362123"/>
    </source>
</evidence>
<evidence type="ECO:0000256" key="4">
    <source>
        <dbReference type="ARBA" id="ARBA00022475"/>
    </source>
</evidence>
<dbReference type="PANTHER" id="PTHR33446">
    <property type="entry name" value="PROTEIN TONB-RELATED"/>
    <property type="match status" value="1"/>
</dbReference>
<dbReference type="GO" id="GO:0015031">
    <property type="term" value="P:protein transport"/>
    <property type="evidence" value="ECO:0007669"/>
    <property type="project" value="UniProtKB-UniRule"/>
</dbReference>
<dbReference type="PRINTS" id="PR01374">
    <property type="entry name" value="TONBPROTEIN"/>
</dbReference>
<evidence type="ECO:0000256" key="1">
    <source>
        <dbReference type="ARBA" id="ARBA00004383"/>
    </source>
</evidence>
<dbReference type="SUPFAM" id="SSF74653">
    <property type="entry name" value="TolA/TonB C-terminal domain"/>
    <property type="match status" value="1"/>
</dbReference>
<dbReference type="InterPro" id="IPR051045">
    <property type="entry name" value="TonB-dependent_transducer"/>
</dbReference>
<dbReference type="PROSITE" id="PS52015">
    <property type="entry name" value="TONB_CTD"/>
    <property type="match status" value="1"/>
</dbReference>
<dbReference type="Pfam" id="PF03544">
    <property type="entry name" value="TonB_C"/>
    <property type="match status" value="1"/>
</dbReference>
<keyword evidence="6 10" id="KW-0812">Transmembrane</keyword>
<protein>
    <recommendedName>
        <fullName evidence="10">Protein TonB</fullName>
    </recommendedName>
</protein>
<evidence type="ECO:0000259" key="12">
    <source>
        <dbReference type="PROSITE" id="PS52015"/>
    </source>
</evidence>
<dbReference type="GO" id="GO:0015891">
    <property type="term" value="P:siderophore transport"/>
    <property type="evidence" value="ECO:0007669"/>
    <property type="project" value="InterPro"/>
</dbReference>
<evidence type="ECO:0000256" key="5">
    <source>
        <dbReference type="ARBA" id="ARBA00022519"/>
    </source>
</evidence>
<sequence>MSHEGFLEQRKTTNRIGLTLVIAGHAAVLTALALAPPEAIRRIIPPPIIVGSIDDQPPPAAPLPEPAAQPRQQVAPTTTEPIVKAGGDPVLTFDPTPPPRTEPLPPAIPAIPDPVFITATIDPAAMPRFQPDYPPELIRADIEGTATVRVLIGVDGRVKSVELVSAAHPGFFEATRRQALRYWKFKPATRDGIAVESWRTMTVRFNIQG</sequence>
<feature type="compositionally biased region" description="Pro residues" evidence="11">
    <location>
        <begin position="56"/>
        <end position="67"/>
    </location>
</feature>
<evidence type="ECO:0000313" key="14">
    <source>
        <dbReference type="Proteomes" id="UP000218934"/>
    </source>
</evidence>
<comment type="caution">
    <text evidence="13">The sequence shown here is derived from an EMBL/GenBank/DDBJ whole genome shotgun (WGS) entry which is preliminary data.</text>
</comment>
<evidence type="ECO:0000313" key="13">
    <source>
        <dbReference type="EMBL" id="PCE40479.1"/>
    </source>
</evidence>
<organism evidence="13 14">
    <name type="scientific">Rhizorhabdus dicambivorans</name>
    <dbReference type="NCBI Taxonomy" id="1850238"/>
    <lineage>
        <taxon>Bacteria</taxon>
        <taxon>Pseudomonadati</taxon>
        <taxon>Pseudomonadota</taxon>
        <taxon>Alphaproteobacteria</taxon>
        <taxon>Sphingomonadales</taxon>
        <taxon>Sphingomonadaceae</taxon>
        <taxon>Rhizorhabdus</taxon>
    </lineage>
</organism>
<evidence type="ECO:0000256" key="11">
    <source>
        <dbReference type="SAM" id="MobiDB-lite"/>
    </source>
</evidence>
<evidence type="ECO:0000256" key="7">
    <source>
        <dbReference type="ARBA" id="ARBA00022927"/>
    </source>
</evidence>
<dbReference type="GO" id="GO:0055085">
    <property type="term" value="P:transmembrane transport"/>
    <property type="evidence" value="ECO:0007669"/>
    <property type="project" value="InterPro"/>
</dbReference>
<dbReference type="PANTHER" id="PTHR33446:SF2">
    <property type="entry name" value="PROTEIN TONB"/>
    <property type="match status" value="1"/>
</dbReference>
<dbReference type="AlphaFoldDB" id="A0A2A4FQT3"/>
<evidence type="ECO:0000256" key="6">
    <source>
        <dbReference type="ARBA" id="ARBA00022692"/>
    </source>
</evidence>
<evidence type="ECO:0000256" key="9">
    <source>
        <dbReference type="ARBA" id="ARBA00023136"/>
    </source>
</evidence>
<keyword evidence="8 10" id="KW-1133">Transmembrane helix</keyword>
<keyword evidence="14" id="KW-1185">Reference proteome</keyword>
<comment type="subcellular location">
    <subcellularLocation>
        <location evidence="1 10">Cell inner membrane</location>
        <topology evidence="1 10">Single-pass membrane protein</topology>
        <orientation evidence="1 10">Periplasmic side</orientation>
    </subcellularLocation>
</comment>
<feature type="transmembrane region" description="Helical" evidence="10">
    <location>
        <begin position="16"/>
        <end position="35"/>
    </location>
</feature>
<keyword evidence="4 10" id="KW-1003">Cell membrane</keyword>
<comment type="similarity">
    <text evidence="2 10">Belongs to the TonB family.</text>
</comment>
<keyword evidence="9 10" id="KW-0472">Membrane</keyword>
<dbReference type="InterPro" id="IPR003538">
    <property type="entry name" value="TonB"/>
</dbReference>
<keyword evidence="3 10" id="KW-0813">Transport</keyword>
<dbReference type="RefSeq" id="WP_066968322.1">
    <property type="nucleotide sequence ID" value="NZ_NWUF01000027.1"/>
</dbReference>
<evidence type="ECO:0000256" key="3">
    <source>
        <dbReference type="ARBA" id="ARBA00022448"/>
    </source>
</evidence>
<evidence type="ECO:0000256" key="8">
    <source>
        <dbReference type="ARBA" id="ARBA00022989"/>
    </source>
</evidence>
<feature type="domain" description="TonB C-terminal" evidence="12">
    <location>
        <begin position="118"/>
        <end position="209"/>
    </location>
</feature>
<evidence type="ECO:0000256" key="2">
    <source>
        <dbReference type="ARBA" id="ARBA00006555"/>
    </source>
</evidence>
<keyword evidence="7 10" id="KW-0653">Protein transport</keyword>
<dbReference type="Proteomes" id="UP000218934">
    <property type="component" value="Unassembled WGS sequence"/>
</dbReference>
<dbReference type="Gene3D" id="3.30.1150.10">
    <property type="match status" value="1"/>
</dbReference>
<comment type="function">
    <text evidence="10">Interacts with outer membrane receptor proteins that carry out high-affinity binding and energy dependent uptake into the periplasmic space of specific substrates. It could act to transduce energy from the cytoplasmic membrane to specific energy-requiring processes in the outer membrane, resulting in the release into the periplasm of ligands bound by these outer membrane proteins.</text>
</comment>
<name>A0A2A4FQT3_9SPHN</name>
<feature type="region of interest" description="Disordered" evidence="11">
    <location>
        <begin position="51"/>
        <end position="89"/>
    </location>
</feature>
<accession>A0A2A4FQT3</accession>
<dbReference type="GO" id="GO:0030288">
    <property type="term" value="C:outer membrane-bounded periplasmic space"/>
    <property type="evidence" value="ECO:0007669"/>
    <property type="project" value="InterPro"/>
</dbReference>
<gene>
    <name evidence="13" type="ORF">COO09_19915</name>
</gene>
<dbReference type="InterPro" id="IPR037682">
    <property type="entry name" value="TonB_C"/>
</dbReference>
<dbReference type="GO" id="GO:0098797">
    <property type="term" value="C:plasma membrane protein complex"/>
    <property type="evidence" value="ECO:0007669"/>
    <property type="project" value="TreeGrafter"/>
</dbReference>
<proteinExistence type="inferred from homology"/>
<keyword evidence="5 10" id="KW-0997">Cell inner membrane</keyword>
<keyword evidence="10" id="KW-0735">Signal-anchor</keyword>